<dbReference type="InterPro" id="IPR044946">
    <property type="entry name" value="Restrct_endonuc_typeI_TRD_sf"/>
</dbReference>
<dbReference type="CDD" id="cd17273">
    <property type="entry name" value="RMtype1_S_EcoJA69PI-TRD1-CR1_like"/>
    <property type="match status" value="1"/>
</dbReference>
<accession>A0A7W8CY91</accession>
<keyword evidence="6" id="KW-1185">Reference proteome</keyword>
<gene>
    <name evidence="5" type="ORF">HNQ47_000511</name>
</gene>
<evidence type="ECO:0000259" key="4">
    <source>
        <dbReference type="Pfam" id="PF01420"/>
    </source>
</evidence>
<keyword evidence="3" id="KW-0238">DNA-binding</keyword>
<keyword evidence="5" id="KW-0255">Endonuclease</keyword>
<proteinExistence type="inferred from homology"/>
<dbReference type="InterPro" id="IPR000055">
    <property type="entry name" value="Restrct_endonuc_typeI_TRD"/>
</dbReference>
<evidence type="ECO:0000256" key="2">
    <source>
        <dbReference type="ARBA" id="ARBA00022747"/>
    </source>
</evidence>
<sequence length="173" mass="19363">MNIDFWEQRELFEIADIIGGGTPSTSNPNYWDGEIDWYTPAEIGEQIFVNGSVRKITQEGLNNSSAKMLPANRTVLFTSRAGIGNMAILQRPGATNQGFQSLVCNEDIDPYFVFSMSEIIKARAETVAAGSTFSEISGKKLGELTFWFPESIEQRQIGHYFKNLDNLITLHQC</sequence>
<dbReference type="Pfam" id="PF01420">
    <property type="entry name" value="Methylase_S"/>
    <property type="match status" value="1"/>
</dbReference>
<comment type="similarity">
    <text evidence="1">Belongs to the type-I restriction system S methylase family.</text>
</comment>
<dbReference type="RefSeq" id="WP_221247942.1">
    <property type="nucleotide sequence ID" value="NZ_JACHHK010000002.1"/>
</dbReference>
<dbReference type="AlphaFoldDB" id="A0A7W8CY91"/>
<dbReference type="GO" id="GO:0003677">
    <property type="term" value="F:DNA binding"/>
    <property type="evidence" value="ECO:0007669"/>
    <property type="project" value="UniProtKB-KW"/>
</dbReference>
<evidence type="ECO:0000313" key="5">
    <source>
        <dbReference type="EMBL" id="MBB5182492.1"/>
    </source>
</evidence>
<evidence type="ECO:0000256" key="1">
    <source>
        <dbReference type="ARBA" id="ARBA00010923"/>
    </source>
</evidence>
<dbReference type="EMBL" id="JACHHK010000002">
    <property type="protein sequence ID" value="MBB5182492.1"/>
    <property type="molecule type" value="Genomic_DNA"/>
</dbReference>
<dbReference type="SUPFAM" id="SSF116734">
    <property type="entry name" value="DNA methylase specificity domain"/>
    <property type="match status" value="1"/>
</dbReference>
<keyword evidence="5" id="KW-0378">Hydrolase</keyword>
<feature type="domain" description="Type I restriction modification DNA specificity" evidence="4">
    <location>
        <begin position="6"/>
        <end position="171"/>
    </location>
</feature>
<keyword evidence="2" id="KW-0680">Restriction system</keyword>
<evidence type="ECO:0000256" key="3">
    <source>
        <dbReference type="ARBA" id="ARBA00023125"/>
    </source>
</evidence>
<organism evidence="5 6">
    <name type="scientific">Catenisphaera adipataccumulans</name>
    <dbReference type="NCBI Taxonomy" id="700500"/>
    <lineage>
        <taxon>Bacteria</taxon>
        <taxon>Bacillati</taxon>
        <taxon>Bacillota</taxon>
        <taxon>Erysipelotrichia</taxon>
        <taxon>Erysipelotrichales</taxon>
        <taxon>Erysipelotrichaceae</taxon>
        <taxon>Catenisphaera</taxon>
    </lineage>
</organism>
<dbReference type="GO" id="GO:0004519">
    <property type="term" value="F:endonuclease activity"/>
    <property type="evidence" value="ECO:0007669"/>
    <property type="project" value="UniProtKB-KW"/>
</dbReference>
<reference evidence="5 6" key="1">
    <citation type="submission" date="2020-08" db="EMBL/GenBank/DDBJ databases">
        <title>Genomic Encyclopedia of Type Strains, Phase IV (KMG-IV): sequencing the most valuable type-strain genomes for metagenomic binning, comparative biology and taxonomic classification.</title>
        <authorList>
            <person name="Goeker M."/>
        </authorList>
    </citation>
    <scope>NUCLEOTIDE SEQUENCE [LARGE SCALE GENOMIC DNA]</scope>
    <source>
        <strain evidence="5 6">DSM 25799</strain>
    </source>
</reference>
<dbReference type="PANTHER" id="PTHR30408">
    <property type="entry name" value="TYPE-1 RESTRICTION ENZYME ECOKI SPECIFICITY PROTEIN"/>
    <property type="match status" value="1"/>
</dbReference>
<dbReference type="Gene3D" id="3.90.220.20">
    <property type="entry name" value="DNA methylase specificity domains"/>
    <property type="match status" value="1"/>
</dbReference>
<dbReference type="PANTHER" id="PTHR30408:SF13">
    <property type="entry name" value="TYPE I RESTRICTION ENZYME HINDI SPECIFICITY SUBUNIT"/>
    <property type="match status" value="1"/>
</dbReference>
<comment type="caution">
    <text evidence="5">The sequence shown here is derived from an EMBL/GenBank/DDBJ whole genome shotgun (WGS) entry which is preliminary data.</text>
</comment>
<keyword evidence="5" id="KW-0540">Nuclease</keyword>
<dbReference type="InterPro" id="IPR052021">
    <property type="entry name" value="Type-I_RS_S_subunit"/>
</dbReference>
<dbReference type="Proteomes" id="UP000539953">
    <property type="component" value="Unassembled WGS sequence"/>
</dbReference>
<evidence type="ECO:0000313" key="6">
    <source>
        <dbReference type="Proteomes" id="UP000539953"/>
    </source>
</evidence>
<protein>
    <submittedName>
        <fullName evidence="5">Restriction endonuclease S subunit</fullName>
    </submittedName>
</protein>
<name>A0A7W8CY91_9FIRM</name>
<dbReference type="GO" id="GO:0009307">
    <property type="term" value="P:DNA restriction-modification system"/>
    <property type="evidence" value="ECO:0007669"/>
    <property type="project" value="UniProtKB-KW"/>
</dbReference>